<dbReference type="AlphaFoldDB" id="B4I8V4"/>
<feature type="compositionally biased region" description="Basic residues" evidence="1">
    <location>
        <begin position="59"/>
        <end position="68"/>
    </location>
</feature>
<feature type="compositionally biased region" description="Acidic residues" evidence="1">
    <location>
        <begin position="42"/>
        <end position="56"/>
    </location>
</feature>
<evidence type="ECO:0000313" key="2">
    <source>
        <dbReference type="EMBL" id="EDW57029.1"/>
    </source>
</evidence>
<proteinExistence type="predicted"/>
<feature type="region of interest" description="Disordered" evidence="1">
    <location>
        <begin position="40"/>
        <end position="68"/>
    </location>
</feature>
<dbReference type="EMBL" id="CH480824">
    <property type="protein sequence ID" value="EDW57029.1"/>
    <property type="molecule type" value="Genomic_DNA"/>
</dbReference>
<evidence type="ECO:0000313" key="3">
    <source>
        <dbReference type="Proteomes" id="UP000001292"/>
    </source>
</evidence>
<name>B4I8V4_DROSE</name>
<accession>B4I8V4</accession>
<reference evidence="2 3" key="1">
    <citation type="journal article" date="2007" name="Nature">
        <title>Evolution of genes and genomes on the Drosophila phylogeny.</title>
        <authorList>
            <consortium name="Drosophila 12 Genomes Consortium"/>
            <person name="Clark A.G."/>
            <person name="Eisen M.B."/>
            <person name="Smith D.R."/>
            <person name="Bergman C.M."/>
            <person name="Oliver B."/>
            <person name="Markow T.A."/>
            <person name="Kaufman T.C."/>
            <person name="Kellis M."/>
            <person name="Gelbart W."/>
            <person name="Iyer V.N."/>
            <person name="Pollard D.A."/>
            <person name="Sackton T.B."/>
            <person name="Larracuente A.M."/>
            <person name="Singh N.D."/>
            <person name="Abad J.P."/>
            <person name="Abt D.N."/>
            <person name="Adryan B."/>
            <person name="Aguade M."/>
            <person name="Akashi H."/>
            <person name="Anderson W.W."/>
            <person name="Aquadro C.F."/>
            <person name="Ardell D.H."/>
            <person name="Arguello R."/>
            <person name="Artieri C.G."/>
            <person name="Barbash D.A."/>
            <person name="Barker D."/>
            <person name="Barsanti P."/>
            <person name="Batterham P."/>
            <person name="Batzoglou S."/>
            <person name="Begun D."/>
            <person name="Bhutkar A."/>
            <person name="Blanco E."/>
            <person name="Bosak S.A."/>
            <person name="Bradley R.K."/>
            <person name="Brand A.D."/>
            <person name="Brent M.R."/>
            <person name="Brooks A.N."/>
            <person name="Brown R.H."/>
            <person name="Butlin R.K."/>
            <person name="Caggese C."/>
            <person name="Calvi B.R."/>
            <person name="Bernardo de Carvalho A."/>
            <person name="Caspi A."/>
            <person name="Castrezana S."/>
            <person name="Celniker S.E."/>
            <person name="Chang J.L."/>
            <person name="Chapple C."/>
            <person name="Chatterji S."/>
            <person name="Chinwalla A."/>
            <person name="Civetta A."/>
            <person name="Clifton S.W."/>
            <person name="Comeron J.M."/>
            <person name="Costello J.C."/>
            <person name="Coyne J.A."/>
            <person name="Daub J."/>
            <person name="David R.G."/>
            <person name="Delcher A.L."/>
            <person name="Delehaunty K."/>
            <person name="Do C.B."/>
            <person name="Ebling H."/>
            <person name="Edwards K."/>
            <person name="Eickbush T."/>
            <person name="Evans J.D."/>
            <person name="Filipski A."/>
            <person name="Findeiss S."/>
            <person name="Freyhult E."/>
            <person name="Fulton L."/>
            <person name="Fulton R."/>
            <person name="Garcia A.C."/>
            <person name="Gardiner A."/>
            <person name="Garfield D.A."/>
            <person name="Garvin B.E."/>
            <person name="Gibson G."/>
            <person name="Gilbert D."/>
            <person name="Gnerre S."/>
            <person name="Godfrey J."/>
            <person name="Good R."/>
            <person name="Gotea V."/>
            <person name="Gravely B."/>
            <person name="Greenberg A.J."/>
            <person name="Griffiths-Jones S."/>
            <person name="Gross S."/>
            <person name="Guigo R."/>
            <person name="Gustafson E.A."/>
            <person name="Haerty W."/>
            <person name="Hahn M.W."/>
            <person name="Halligan D.L."/>
            <person name="Halpern A.L."/>
            <person name="Halter G.M."/>
            <person name="Han M.V."/>
            <person name="Heger A."/>
            <person name="Hillier L."/>
            <person name="Hinrichs A.S."/>
            <person name="Holmes I."/>
            <person name="Hoskins R.A."/>
            <person name="Hubisz M.J."/>
            <person name="Hultmark D."/>
            <person name="Huntley M.A."/>
            <person name="Jaffe D.B."/>
            <person name="Jagadeeshan S."/>
            <person name="Jeck W.R."/>
            <person name="Johnson J."/>
            <person name="Jones C.D."/>
            <person name="Jordan W.C."/>
            <person name="Karpen G.H."/>
            <person name="Kataoka E."/>
            <person name="Keightley P.D."/>
            <person name="Kheradpour P."/>
            <person name="Kirkness E.F."/>
            <person name="Koerich L.B."/>
            <person name="Kristiansen K."/>
            <person name="Kudrna D."/>
            <person name="Kulathinal R.J."/>
            <person name="Kumar S."/>
            <person name="Kwok R."/>
            <person name="Lander E."/>
            <person name="Langley C.H."/>
            <person name="Lapoint R."/>
            <person name="Lazzaro B.P."/>
            <person name="Lee S.J."/>
            <person name="Levesque L."/>
            <person name="Li R."/>
            <person name="Lin C.F."/>
            <person name="Lin M.F."/>
            <person name="Lindblad-Toh K."/>
            <person name="Llopart A."/>
            <person name="Long M."/>
            <person name="Low L."/>
            <person name="Lozovsky E."/>
            <person name="Lu J."/>
            <person name="Luo M."/>
            <person name="Machado C.A."/>
            <person name="Makalowski W."/>
            <person name="Marzo M."/>
            <person name="Matsuda M."/>
            <person name="Matzkin L."/>
            <person name="McAllister B."/>
            <person name="McBride C.S."/>
            <person name="McKernan B."/>
            <person name="McKernan K."/>
            <person name="Mendez-Lago M."/>
            <person name="Minx P."/>
            <person name="Mollenhauer M.U."/>
            <person name="Montooth K."/>
            <person name="Mount S.M."/>
            <person name="Mu X."/>
            <person name="Myers E."/>
            <person name="Negre B."/>
            <person name="Newfeld S."/>
            <person name="Nielsen R."/>
            <person name="Noor M.A."/>
            <person name="O'Grady P."/>
            <person name="Pachter L."/>
            <person name="Papaceit M."/>
            <person name="Parisi M.J."/>
            <person name="Parisi M."/>
            <person name="Parts L."/>
            <person name="Pedersen J.S."/>
            <person name="Pesole G."/>
            <person name="Phillippy A.M."/>
            <person name="Ponting C.P."/>
            <person name="Pop M."/>
            <person name="Porcelli D."/>
            <person name="Powell J.R."/>
            <person name="Prohaska S."/>
            <person name="Pruitt K."/>
            <person name="Puig M."/>
            <person name="Quesneville H."/>
            <person name="Ram K.R."/>
            <person name="Rand D."/>
            <person name="Rasmussen M.D."/>
            <person name="Reed L.K."/>
            <person name="Reenan R."/>
            <person name="Reily A."/>
            <person name="Remington K.A."/>
            <person name="Rieger T.T."/>
            <person name="Ritchie M.G."/>
            <person name="Robin C."/>
            <person name="Rogers Y.H."/>
            <person name="Rohde C."/>
            <person name="Rozas J."/>
            <person name="Rubenfield M.J."/>
            <person name="Ruiz A."/>
            <person name="Russo S."/>
            <person name="Salzberg S.L."/>
            <person name="Sanchez-Gracia A."/>
            <person name="Saranga D.J."/>
            <person name="Sato H."/>
            <person name="Schaeffer S.W."/>
            <person name="Schatz M.C."/>
            <person name="Schlenke T."/>
            <person name="Schwartz R."/>
            <person name="Segarra C."/>
            <person name="Singh R.S."/>
            <person name="Sirot L."/>
            <person name="Sirota M."/>
            <person name="Sisneros N.B."/>
            <person name="Smith C.D."/>
            <person name="Smith T.F."/>
            <person name="Spieth J."/>
            <person name="Stage D.E."/>
            <person name="Stark A."/>
            <person name="Stephan W."/>
            <person name="Strausberg R.L."/>
            <person name="Strempel S."/>
            <person name="Sturgill D."/>
            <person name="Sutton G."/>
            <person name="Sutton G.G."/>
            <person name="Tao W."/>
            <person name="Teichmann S."/>
            <person name="Tobari Y.N."/>
            <person name="Tomimura Y."/>
            <person name="Tsolas J.M."/>
            <person name="Valente V.L."/>
            <person name="Venter E."/>
            <person name="Venter J.C."/>
            <person name="Vicario S."/>
            <person name="Vieira F.G."/>
            <person name="Vilella A.J."/>
            <person name="Villasante A."/>
            <person name="Walenz B."/>
            <person name="Wang J."/>
            <person name="Wasserman M."/>
            <person name="Watts T."/>
            <person name="Wilson D."/>
            <person name="Wilson R.K."/>
            <person name="Wing R.A."/>
            <person name="Wolfner M.F."/>
            <person name="Wong A."/>
            <person name="Wong G.K."/>
            <person name="Wu C.I."/>
            <person name="Wu G."/>
            <person name="Yamamoto D."/>
            <person name="Yang H.P."/>
            <person name="Yang S.P."/>
            <person name="Yorke J.A."/>
            <person name="Yoshida K."/>
            <person name="Zdobnov E."/>
            <person name="Zhang P."/>
            <person name="Zhang Y."/>
            <person name="Zimin A.V."/>
            <person name="Baldwin J."/>
            <person name="Abdouelleil A."/>
            <person name="Abdulkadir J."/>
            <person name="Abebe A."/>
            <person name="Abera B."/>
            <person name="Abreu J."/>
            <person name="Acer S.C."/>
            <person name="Aftuck L."/>
            <person name="Alexander A."/>
            <person name="An P."/>
            <person name="Anderson E."/>
            <person name="Anderson S."/>
            <person name="Arachi H."/>
            <person name="Azer M."/>
            <person name="Bachantsang P."/>
            <person name="Barry A."/>
            <person name="Bayul T."/>
            <person name="Berlin A."/>
            <person name="Bessette D."/>
            <person name="Bloom T."/>
            <person name="Blye J."/>
            <person name="Boguslavskiy L."/>
            <person name="Bonnet C."/>
            <person name="Boukhgalter B."/>
            <person name="Bourzgui I."/>
            <person name="Brown A."/>
            <person name="Cahill P."/>
            <person name="Channer S."/>
            <person name="Cheshatsang Y."/>
            <person name="Chuda L."/>
            <person name="Citroen M."/>
            <person name="Collymore A."/>
            <person name="Cooke P."/>
            <person name="Costello M."/>
            <person name="D'Aco K."/>
            <person name="Daza R."/>
            <person name="De Haan G."/>
            <person name="DeGray S."/>
            <person name="DeMaso C."/>
            <person name="Dhargay N."/>
            <person name="Dooley K."/>
            <person name="Dooley E."/>
            <person name="Doricent M."/>
            <person name="Dorje P."/>
            <person name="Dorjee K."/>
            <person name="Dupes A."/>
            <person name="Elong R."/>
            <person name="Falk J."/>
            <person name="Farina A."/>
            <person name="Faro S."/>
            <person name="Ferguson D."/>
            <person name="Fisher S."/>
            <person name="Foley C.D."/>
            <person name="Franke A."/>
            <person name="Friedrich D."/>
            <person name="Gadbois L."/>
            <person name="Gearin G."/>
            <person name="Gearin C.R."/>
            <person name="Giannoukos G."/>
            <person name="Goode T."/>
            <person name="Graham J."/>
            <person name="Grandbois E."/>
            <person name="Grewal S."/>
            <person name="Gyaltsen K."/>
            <person name="Hafez N."/>
            <person name="Hagos B."/>
            <person name="Hall J."/>
            <person name="Henson C."/>
            <person name="Hollinger A."/>
            <person name="Honan T."/>
            <person name="Huard M.D."/>
            <person name="Hughes L."/>
            <person name="Hurhula B."/>
            <person name="Husby M.E."/>
            <person name="Kamat A."/>
            <person name="Kanga B."/>
            <person name="Kashin S."/>
            <person name="Khazanovich D."/>
            <person name="Kisner P."/>
            <person name="Lance K."/>
            <person name="Lara M."/>
            <person name="Lee W."/>
            <person name="Lennon N."/>
            <person name="Letendre F."/>
            <person name="LeVine R."/>
            <person name="Lipovsky A."/>
            <person name="Liu X."/>
            <person name="Liu J."/>
            <person name="Liu S."/>
            <person name="Lokyitsang T."/>
            <person name="Lokyitsang Y."/>
            <person name="Lubonja R."/>
            <person name="Lui A."/>
            <person name="MacDonald P."/>
            <person name="Magnisalis V."/>
            <person name="Maru K."/>
            <person name="Matthews C."/>
            <person name="McCusker W."/>
            <person name="McDonough S."/>
            <person name="Mehta T."/>
            <person name="Meldrim J."/>
            <person name="Meneus L."/>
            <person name="Mihai O."/>
            <person name="Mihalev A."/>
            <person name="Mihova T."/>
            <person name="Mittelman R."/>
            <person name="Mlenga V."/>
            <person name="Montmayeur A."/>
            <person name="Mulrain L."/>
            <person name="Navidi A."/>
            <person name="Naylor J."/>
            <person name="Negash T."/>
            <person name="Nguyen T."/>
            <person name="Nguyen N."/>
            <person name="Nicol R."/>
            <person name="Norbu C."/>
            <person name="Norbu N."/>
            <person name="Novod N."/>
            <person name="O'Neill B."/>
            <person name="Osman S."/>
            <person name="Markiewicz E."/>
            <person name="Oyono O.L."/>
            <person name="Patti C."/>
            <person name="Phunkhang P."/>
            <person name="Pierre F."/>
            <person name="Priest M."/>
            <person name="Raghuraman S."/>
            <person name="Rege F."/>
            <person name="Reyes R."/>
            <person name="Rise C."/>
            <person name="Rogov P."/>
            <person name="Ross K."/>
            <person name="Ryan E."/>
            <person name="Settipalli S."/>
            <person name="Shea T."/>
            <person name="Sherpa N."/>
            <person name="Shi L."/>
            <person name="Shih D."/>
            <person name="Sparrow T."/>
            <person name="Spaulding J."/>
            <person name="Stalker J."/>
            <person name="Stange-Thomann N."/>
            <person name="Stavropoulos S."/>
            <person name="Stone C."/>
            <person name="Strader C."/>
            <person name="Tesfaye S."/>
            <person name="Thomson T."/>
            <person name="Thoulutsang Y."/>
            <person name="Thoulutsang D."/>
            <person name="Topham K."/>
            <person name="Topping I."/>
            <person name="Tsamla T."/>
            <person name="Vassiliev H."/>
            <person name="Vo A."/>
            <person name="Wangchuk T."/>
            <person name="Wangdi T."/>
            <person name="Weiand M."/>
            <person name="Wilkinson J."/>
            <person name="Wilson A."/>
            <person name="Yadav S."/>
            <person name="Young G."/>
            <person name="Yu Q."/>
            <person name="Zembek L."/>
            <person name="Zhong D."/>
            <person name="Zimmer A."/>
            <person name="Zwirko Z."/>
            <person name="Jaffe D.B."/>
            <person name="Alvarez P."/>
            <person name="Brockman W."/>
            <person name="Butler J."/>
            <person name="Chin C."/>
            <person name="Gnerre S."/>
            <person name="Grabherr M."/>
            <person name="Kleber M."/>
            <person name="Mauceli E."/>
            <person name="MacCallum I."/>
        </authorList>
    </citation>
    <scope>NUCLEOTIDE SEQUENCE [LARGE SCALE GENOMIC DNA]</scope>
    <source>
        <strain evidence="3">Rob3c / Tucson 14021-0248.25</strain>
    </source>
</reference>
<organism evidence="3">
    <name type="scientific">Drosophila sechellia</name>
    <name type="common">Fruit fly</name>
    <dbReference type="NCBI Taxonomy" id="7238"/>
    <lineage>
        <taxon>Eukaryota</taxon>
        <taxon>Metazoa</taxon>
        <taxon>Ecdysozoa</taxon>
        <taxon>Arthropoda</taxon>
        <taxon>Hexapoda</taxon>
        <taxon>Insecta</taxon>
        <taxon>Pterygota</taxon>
        <taxon>Neoptera</taxon>
        <taxon>Endopterygota</taxon>
        <taxon>Diptera</taxon>
        <taxon>Brachycera</taxon>
        <taxon>Muscomorpha</taxon>
        <taxon>Ephydroidea</taxon>
        <taxon>Drosophilidae</taxon>
        <taxon>Drosophila</taxon>
        <taxon>Sophophora</taxon>
    </lineage>
</organism>
<dbReference type="Proteomes" id="UP000001292">
    <property type="component" value="Unassembled WGS sequence"/>
</dbReference>
<sequence>MQGDLVGGGAWPAAERSPHMSMRRSCLCSESRAQVKWHGLWEEEEEEEEKEEEEEDRVPKRKCRHYLG</sequence>
<gene>
    <name evidence="2" type="primary">Dsec\GM16056</name>
    <name evidence="2" type="ORF">Dsec_GM16056</name>
</gene>
<dbReference type="HOGENOM" id="CLU_2796705_0_0_1"/>
<keyword evidence="3" id="KW-1185">Reference proteome</keyword>
<evidence type="ECO:0000256" key="1">
    <source>
        <dbReference type="SAM" id="MobiDB-lite"/>
    </source>
</evidence>
<protein>
    <submittedName>
        <fullName evidence="2">GM16056</fullName>
    </submittedName>
</protein>